<evidence type="ECO:0000313" key="8">
    <source>
        <dbReference type="EMBL" id="MBO1318371.1"/>
    </source>
</evidence>
<dbReference type="Proteomes" id="UP000664417">
    <property type="component" value="Unassembled WGS sequence"/>
</dbReference>
<dbReference type="InterPro" id="IPR010538">
    <property type="entry name" value="DHOR"/>
</dbReference>
<organism evidence="8 9">
    <name type="scientific">Acanthopleuribacter pedis</name>
    <dbReference type="NCBI Taxonomy" id="442870"/>
    <lineage>
        <taxon>Bacteria</taxon>
        <taxon>Pseudomonadati</taxon>
        <taxon>Acidobacteriota</taxon>
        <taxon>Holophagae</taxon>
        <taxon>Acanthopleuribacterales</taxon>
        <taxon>Acanthopleuribacteraceae</taxon>
        <taxon>Acanthopleuribacter</taxon>
    </lineage>
</organism>
<evidence type="ECO:0000256" key="5">
    <source>
        <dbReference type="SAM" id="MobiDB-lite"/>
    </source>
</evidence>
<dbReference type="InterPro" id="IPR036909">
    <property type="entry name" value="Cyt_c-like_dom_sf"/>
</dbReference>
<evidence type="ECO:0000259" key="7">
    <source>
        <dbReference type="PROSITE" id="PS51007"/>
    </source>
</evidence>
<dbReference type="GO" id="GO:0009055">
    <property type="term" value="F:electron transfer activity"/>
    <property type="evidence" value="ECO:0007669"/>
    <property type="project" value="InterPro"/>
</dbReference>
<dbReference type="Gene3D" id="1.10.760.10">
    <property type="entry name" value="Cytochrome c-like domain"/>
    <property type="match status" value="1"/>
</dbReference>
<dbReference type="GO" id="GO:0004130">
    <property type="term" value="F:cytochrome-c peroxidase activity"/>
    <property type="evidence" value="ECO:0007669"/>
    <property type="project" value="TreeGrafter"/>
</dbReference>
<evidence type="ECO:0000256" key="3">
    <source>
        <dbReference type="ARBA" id="ARBA00023004"/>
    </source>
</evidence>
<keyword evidence="9" id="KW-1185">Reference proteome</keyword>
<dbReference type="PANTHER" id="PTHR30600:SF4">
    <property type="entry name" value="CYTOCHROME C DOMAIN-CONTAINING PROTEIN"/>
    <property type="match status" value="1"/>
</dbReference>
<feature type="chain" id="PRO_5035309413" description="Cytochrome c domain-containing protein" evidence="6">
    <location>
        <begin position="27"/>
        <end position="503"/>
    </location>
</feature>
<feature type="region of interest" description="Disordered" evidence="5">
    <location>
        <begin position="72"/>
        <end position="91"/>
    </location>
</feature>
<accession>A0A8J7QCC4</accession>
<evidence type="ECO:0000256" key="6">
    <source>
        <dbReference type="SAM" id="SignalP"/>
    </source>
</evidence>
<evidence type="ECO:0000256" key="2">
    <source>
        <dbReference type="ARBA" id="ARBA00022723"/>
    </source>
</evidence>
<reference evidence="8" key="1">
    <citation type="submission" date="2021-03" db="EMBL/GenBank/DDBJ databases">
        <authorList>
            <person name="Wang G."/>
        </authorList>
    </citation>
    <scope>NUCLEOTIDE SEQUENCE</scope>
    <source>
        <strain evidence="8">KCTC 12899</strain>
    </source>
</reference>
<dbReference type="GO" id="GO:0020037">
    <property type="term" value="F:heme binding"/>
    <property type="evidence" value="ECO:0007669"/>
    <property type="project" value="InterPro"/>
</dbReference>
<dbReference type="RefSeq" id="WP_207858104.1">
    <property type="nucleotide sequence ID" value="NZ_JAFREP010000005.1"/>
</dbReference>
<dbReference type="GO" id="GO:0046872">
    <property type="term" value="F:metal ion binding"/>
    <property type="evidence" value="ECO:0007669"/>
    <property type="project" value="UniProtKB-KW"/>
</dbReference>
<keyword evidence="6" id="KW-0732">Signal</keyword>
<keyword evidence="2 4" id="KW-0479">Metal-binding</keyword>
<keyword evidence="1 4" id="KW-0349">Heme</keyword>
<name>A0A8J7QCC4_9BACT</name>
<dbReference type="SUPFAM" id="SSF46626">
    <property type="entry name" value="Cytochrome c"/>
    <property type="match status" value="1"/>
</dbReference>
<sequence length="503" mass="54662">MKLPMIHTALRCAAFGALLMTGWSMAQIGDGPIIREHMDQAQIENGSLDFWQIFDHGELLFAAKFNTYDGQGRPGTTGTGAAREPGSAPAFIRTSAPESNSCAGCHNDPVRGGAGDIVANVFVLAQAADPVQDSVMATFSNERNTLGMHGAGLIEMLSREMTADLHAVRDLAVAQAAETNASVTLSLDTKGVNFGTITAAADGTLDTSAVDGVDADLIIKPFHQKGVVVSLREFSNNAMNHHHGMQSTERFGMARTGTKDFDQDAVEDELTVGDITAISVWQAALGTPGQIIPNDAPRARAILRGERLFKDIGCESCHVSSLTLNDPVFSEPNPYNPEGNLVPAETTAVYTWDMTVLGQGPLPRKNHLGQVEVRAFTDLKRHNLCDDDYSHFCNEQLVQAGVPTEEFLTRKLWDVGSSAPFGHRGDLTTMTEAIHYHGGDARASRDQYFALPQRQRDEIVEFLKSLQILPRDAQSLIVDENGQAKNRNRVVRKNAPVQRDVME</sequence>
<protein>
    <recommendedName>
        <fullName evidence="7">Cytochrome c domain-containing protein</fullName>
    </recommendedName>
</protein>
<dbReference type="InterPro" id="IPR009056">
    <property type="entry name" value="Cyt_c-like_dom"/>
</dbReference>
<evidence type="ECO:0000313" key="9">
    <source>
        <dbReference type="Proteomes" id="UP000664417"/>
    </source>
</evidence>
<dbReference type="InterPro" id="IPR051395">
    <property type="entry name" value="Cytochrome_c_Peroxidase/MauG"/>
</dbReference>
<proteinExistence type="predicted"/>
<dbReference type="Pfam" id="PF06537">
    <property type="entry name" value="DHOR"/>
    <property type="match status" value="1"/>
</dbReference>
<dbReference type="EMBL" id="JAFREP010000005">
    <property type="protein sequence ID" value="MBO1318371.1"/>
    <property type="molecule type" value="Genomic_DNA"/>
</dbReference>
<evidence type="ECO:0000256" key="4">
    <source>
        <dbReference type="PROSITE-ProRule" id="PRU00433"/>
    </source>
</evidence>
<gene>
    <name evidence="8" type="ORF">J3U88_07885</name>
</gene>
<feature type="signal peptide" evidence="6">
    <location>
        <begin position="1"/>
        <end position="26"/>
    </location>
</feature>
<dbReference type="PROSITE" id="PS51007">
    <property type="entry name" value="CYTC"/>
    <property type="match status" value="1"/>
</dbReference>
<evidence type="ECO:0000256" key="1">
    <source>
        <dbReference type="ARBA" id="ARBA00022617"/>
    </source>
</evidence>
<dbReference type="AlphaFoldDB" id="A0A8J7QCC4"/>
<feature type="domain" description="Cytochrome c" evidence="7">
    <location>
        <begin position="300"/>
        <end position="467"/>
    </location>
</feature>
<dbReference type="PANTHER" id="PTHR30600">
    <property type="entry name" value="CYTOCHROME C PEROXIDASE-RELATED"/>
    <property type="match status" value="1"/>
</dbReference>
<comment type="caution">
    <text evidence="8">The sequence shown here is derived from an EMBL/GenBank/DDBJ whole genome shotgun (WGS) entry which is preliminary data.</text>
</comment>
<keyword evidence="3 4" id="KW-0408">Iron</keyword>